<dbReference type="GO" id="GO:0009395">
    <property type="term" value="P:phospholipid catabolic process"/>
    <property type="evidence" value="ECO:0007669"/>
    <property type="project" value="TreeGrafter"/>
</dbReference>
<keyword evidence="5" id="KW-0325">Glycoprotein</keyword>
<name>A0AAU7DHI3_9BACT</name>
<reference evidence="7" key="1">
    <citation type="submission" date="2023-03" db="EMBL/GenBank/DDBJ databases">
        <title>Edaphobacter sp.</title>
        <authorList>
            <person name="Huber K.J."/>
            <person name="Papendorf J."/>
            <person name="Pilke C."/>
            <person name="Bunk B."/>
            <person name="Sproeer C."/>
            <person name="Pester M."/>
        </authorList>
    </citation>
    <scope>NUCLEOTIDE SEQUENCE</scope>
    <source>
        <strain evidence="7">DSM 110680</strain>
    </source>
</reference>
<keyword evidence="2" id="KW-0378">Hydrolase</keyword>
<dbReference type="GO" id="GO:0005576">
    <property type="term" value="C:extracellular region"/>
    <property type="evidence" value="ECO:0007669"/>
    <property type="project" value="TreeGrafter"/>
</dbReference>
<keyword evidence="7" id="KW-0808">Transferase</keyword>
<dbReference type="EMBL" id="CP121196">
    <property type="protein sequence ID" value="XBH16261.1"/>
    <property type="molecule type" value="Genomic_DNA"/>
</dbReference>
<dbReference type="GO" id="GO:0004620">
    <property type="term" value="F:phospholipase activity"/>
    <property type="evidence" value="ECO:0007669"/>
    <property type="project" value="InterPro"/>
</dbReference>
<keyword evidence="1 6" id="KW-0732">Signal</keyword>
<proteinExistence type="predicted"/>
<dbReference type="Gene3D" id="3.60.60.30">
    <property type="match status" value="1"/>
</dbReference>
<evidence type="ECO:0000256" key="6">
    <source>
        <dbReference type="SAM" id="SignalP"/>
    </source>
</evidence>
<evidence type="ECO:0000256" key="1">
    <source>
        <dbReference type="ARBA" id="ARBA00022729"/>
    </source>
</evidence>
<dbReference type="RefSeq" id="WP_348261487.1">
    <property type="nucleotide sequence ID" value="NZ_CP121196.1"/>
</dbReference>
<keyword evidence="4" id="KW-0443">Lipid metabolism</keyword>
<evidence type="ECO:0000256" key="2">
    <source>
        <dbReference type="ARBA" id="ARBA00022801"/>
    </source>
</evidence>
<organism evidence="7">
    <name type="scientific">Telmatobacter sp. DSM 110680</name>
    <dbReference type="NCBI Taxonomy" id="3036704"/>
    <lineage>
        <taxon>Bacteria</taxon>
        <taxon>Pseudomonadati</taxon>
        <taxon>Acidobacteriota</taxon>
        <taxon>Terriglobia</taxon>
        <taxon>Terriglobales</taxon>
        <taxon>Acidobacteriaceae</taxon>
        <taxon>Telmatobacter</taxon>
    </lineage>
</organism>
<dbReference type="PANTHER" id="PTHR12370:SF3">
    <property type="entry name" value="PHOSPHOLIPASE B-LIKE 2-RELATED"/>
    <property type="match status" value="1"/>
</dbReference>
<dbReference type="InterPro" id="IPR047794">
    <property type="entry name" value="C45_proenzyme-like"/>
</dbReference>
<evidence type="ECO:0000256" key="4">
    <source>
        <dbReference type="ARBA" id="ARBA00023098"/>
    </source>
</evidence>
<evidence type="ECO:0000256" key="3">
    <source>
        <dbReference type="ARBA" id="ARBA00022963"/>
    </source>
</evidence>
<sequence>MVRLLSRASFLCLFCIFLSTASPVFARRAATPSPTPQTSGAGYRFDRGGWKYVHLEGTPAQIGFQHGQLLAAEIADLLAVIKLETQHDTKRDWTFYREAGRKMLWPHIDTEYQQELEGIAKGAQSKGIKIDVWDVVALNAGIELPDYYVPWLNKSEHARTPVIRPEGHCSAFIATGSFTKGGKIVVAHNNWSTYADGERWTVMFDIQPEHGHRMVMDGEPGVITSQDDFGVTDAGLIITETTITQFVGWDPDGKPEFVRSRKAMQYASSIDEYVDIIKEGNNGGYANDWLVGDRKTGEIAYLELGLKNTPLWRSKDGYFISSNFPRDPALIKNETDGFDSSDKSNSMNARHLTWEGKIASNKGKIDVNLAQEFLSNHEDSFTGKVHADARTLCGHIDADPHGVPEWNDPPYYPDGAVTGKVTDSDLAANLSLIARAGHPCGEDFIAAPFFVAHPEFDYLKPILKDMKAGPWTKFSAGDK</sequence>
<dbReference type="GO" id="GO:0016746">
    <property type="term" value="F:acyltransferase activity"/>
    <property type="evidence" value="ECO:0007669"/>
    <property type="project" value="UniProtKB-KW"/>
</dbReference>
<dbReference type="PANTHER" id="PTHR12370">
    <property type="entry name" value="PHOSPHOLIPASE B-RELATED"/>
    <property type="match status" value="1"/>
</dbReference>
<dbReference type="NCBIfam" id="NF040521">
    <property type="entry name" value="C45_proenzyme"/>
    <property type="match status" value="1"/>
</dbReference>
<accession>A0AAU7DHI3</accession>
<keyword evidence="7" id="KW-0012">Acyltransferase</keyword>
<keyword evidence="3" id="KW-0442">Lipid degradation</keyword>
<dbReference type="InterPro" id="IPR007000">
    <property type="entry name" value="PLipase_B-like"/>
</dbReference>
<feature type="chain" id="PRO_5043672098" evidence="6">
    <location>
        <begin position="27"/>
        <end position="479"/>
    </location>
</feature>
<dbReference type="Pfam" id="PF04916">
    <property type="entry name" value="Phospholip_B"/>
    <property type="match status" value="1"/>
</dbReference>
<dbReference type="AlphaFoldDB" id="A0AAU7DHI3"/>
<evidence type="ECO:0000256" key="5">
    <source>
        <dbReference type="ARBA" id="ARBA00023180"/>
    </source>
</evidence>
<evidence type="ECO:0000313" key="7">
    <source>
        <dbReference type="EMBL" id="XBH16261.1"/>
    </source>
</evidence>
<feature type="signal peptide" evidence="6">
    <location>
        <begin position="1"/>
        <end position="26"/>
    </location>
</feature>
<protein>
    <submittedName>
        <fullName evidence="7">C45 family autoproteolytic acyltransferase/hydrolase</fullName>
    </submittedName>
</protein>
<gene>
    <name evidence="7" type="ORF">P8935_17000</name>
</gene>